<evidence type="ECO:0000256" key="7">
    <source>
        <dbReference type="SAM" id="SignalP"/>
    </source>
</evidence>
<dbReference type="GO" id="GO:0020037">
    <property type="term" value="F:heme binding"/>
    <property type="evidence" value="ECO:0007669"/>
    <property type="project" value="InterPro"/>
</dbReference>
<dbReference type="InterPro" id="IPR036909">
    <property type="entry name" value="Cyt_c-like_dom_sf"/>
</dbReference>
<reference evidence="9 10" key="1">
    <citation type="journal article" date="2020" name="ISME J.">
        <title>Enrichment and physiological characterization of a novel comammox Nitrospira indicates ammonium inhibition of complete nitrification.</title>
        <authorList>
            <person name="Sakoula D."/>
            <person name="Koch H."/>
            <person name="Frank J."/>
            <person name="Jetten M.S.M."/>
            <person name="van Kessel M.A.H.J."/>
            <person name="Lucker S."/>
        </authorList>
    </citation>
    <scope>NUCLEOTIDE SEQUENCE [LARGE SCALE GENOMIC DNA]</scope>
    <source>
        <strain evidence="9">Comreactor17</strain>
    </source>
</reference>
<dbReference type="GO" id="GO:0005506">
    <property type="term" value="F:iron ion binding"/>
    <property type="evidence" value="ECO:0007669"/>
    <property type="project" value="InterPro"/>
</dbReference>
<evidence type="ECO:0000256" key="4">
    <source>
        <dbReference type="ARBA" id="ARBA00022982"/>
    </source>
</evidence>
<feature type="chain" id="PRO_5032688477" description="Cytochrome c domain-containing protein" evidence="7">
    <location>
        <begin position="23"/>
        <end position="121"/>
    </location>
</feature>
<evidence type="ECO:0000313" key="9">
    <source>
        <dbReference type="EMBL" id="QPD02385.1"/>
    </source>
</evidence>
<feature type="domain" description="Cytochrome c" evidence="8">
    <location>
        <begin position="28"/>
        <end position="115"/>
    </location>
</feature>
<dbReference type="AlphaFoldDB" id="A0A7S8IXX8"/>
<feature type="signal peptide" evidence="7">
    <location>
        <begin position="1"/>
        <end position="22"/>
    </location>
</feature>
<keyword evidence="7" id="KW-0732">Signal</keyword>
<dbReference type="Proteomes" id="UP000593737">
    <property type="component" value="Chromosome"/>
</dbReference>
<evidence type="ECO:0000256" key="5">
    <source>
        <dbReference type="ARBA" id="ARBA00023004"/>
    </source>
</evidence>
<evidence type="ECO:0000256" key="1">
    <source>
        <dbReference type="ARBA" id="ARBA00022448"/>
    </source>
</evidence>
<dbReference type="PROSITE" id="PS51007">
    <property type="entry name" value="CYTC"/>
    <property type="match status" value="1"/>
</dbReference>
<protein>
    <recommendedName>
        <fullName evidence="8">Cytochrome c domain-containing protein</fullName>
    </recommendedName>
</protein>
<keyword evidence="5 6" id="KW-0408">Iron</keyword>
<organism evidence="9 10">
    <name type="scientific">Candidatus Nitrospira kreftii</name>
    <dbReference type="NCBI Taxonomy" id="2652173"/>
    <lineage>
        <taxon>Bacteria</taxon>
        <taxon>Pseudomonadati</taxon>
        <taxon>Nitrospirota</taxon>
        <taxon>Nitrospiria</taxon>
        <taxon>Nitrospirales</taxon>
        <taxon>Nitrospiraceae</taxon>
        <taxon>Nitrospira</taxon>
    </lineage>
</organism>
<accession>A0A7S8IXX8</accession>
<keyword evidence="2 6" id="KW-0349">Heme</keyword>
<dbReference type="EMBL" id="CP047423">
    <property type="protein sequence ID" value="QPD02385.1"/>
    <property type="molecule type" value="Genomic_DNA"/>
</dbReference>
<keyword evidence="1" id="KW-0813">Transport</keyword>
<dbReference type="Pfam" id="PF00034">
    <property type="entry name" value="Cytochrom_C"/>
    <property type="match status" value="1"/>
</dbReference>
<keyword evidence="4" id="KW-0249">Electron transport</keyword>
<dbReference type="Gene3D" id="1.10.760.10">
    <property type="entry name" value="Cytochrome c-like domain"/>
    <property type="match status" value="1"/>
</dbReference>
<keyword evidence="3 6" id="KW-0479">Metal-binding</keyword>
<dbReference type="KEGG" id="nkf:Nkreftii_000159"/>
<dbReference type="InterPro" id="IPR008168">
    <property type="entry name" value="Cyt_C_IC"/>
</dbReference>
<name>A0A7S8IXX8_9BACT</name>
<evidence type="ECO:0000313" key="10">
    <source>
        <dbReference type="Proteomes" id="UP000593737"/>
    </source>
</evidence>
<dbReference type="SUPFAM" id="SSF46626">
    <property type="entry name" value="Cytochrome c"/>
    <property type="match status" value="1"/>
</dbReference>
<dbReference type="PRINTS" id="PR00605">
    <property type="entry name" value="CYTCHROMECIC"/>
</dbReference>
<gene>
    <name evidence="9" type="ORF">Nkreftii_000159</name>
</gene>
<proteinExistence type="predicted"/>
<evidence type="ECO:0000259" key="8">
    <source>
        <dbReference type="PROSITE" id="PS51007"/>
    </source>
</evidence>
<sequence length="121" mass="13268">MRRNMWGILCLLTVGLCGSLVAAEPQQGTPKKGEAIYVQHCAGCHGTSGDGLGPDIKELIVPPANFRAPKYRTKTDMDLYLGIKQGVLFSPMHGWADRLSDQEIRDVLNYIRSLAPFNPLG</sequence>
<dbReference type="GO" id="GO:0009055">
    <property type="term" value="F:electron transfer activity"/>
    <property type="evidence" value="ECO:0007669"/>
    <property type="project" value="InterPro"/>
</dbReference>
<evidence type="ECO:0000256" key="6">
    <source>
        <dbReference type="PROSITE-ProRule" id="PRU00433"/>
    </source>
</evidence>
<evidence type="ECO:0000256" key="3">
    <source>
        <dbReference type="ARBA" id="ARBA00022723"/>
    </source>
</evidence>
<evidence type="ECO:0000256" key="2">
    <source>
        <dbReference type="ARBA" id="ARBA00022617"/>
    </source>
</evidence>
<dbReference type="InterPro" id="IPR009056">
    <property type="entry name" value="Cyt_c-like_dom"/>
</dbReference>